<dbReference type="PANTHER" id="PTHR32305">
    <property type="match status" value="1"/>
</dbReference>
<comment type="subcellular location">
    <subcellularLocation>
        <location evidence="1">Secreted</location>
    </subcellularLocation>
</comment>
<dbReference type="Gene3D" id="2.180.10.10">
    <property type="entry name" value="RHS repeat-associated core"/>
    <property type="match status" value="1"/>
</dbReference>
<organism evidence="7 8">
    <name type="scientific">Chryseobacterium arthrosphaerae</name>
    <dbReference type="NCBI Taxonomy" id="651561"/>
    <lineage>
        <taxon>Bacteria</taxon>
        <taxon>Pseudomonadati</taxon>
        <taxon>Bacteroidota</taxon>
        <taxon>Flavobacteriia</taxon>
        <taxon>Flavobacteriales</taxon>
        <taxon>Weeksellaceae</taxon>
        <taxon>Chryseobacterium group</taxon>
        <taxon>Chryseobacterium</taxon>
    </lineage>
</organism>
<dbReference type="InterPro" id="IPR050708">
    <property type="entry name" value="T6SS_VgrG/RHS"/>
</dbReference>
<dbReference type="GO" id="GO:0005576">
    <property type="term" value="C:extracellular region"/>
    <property type="evidence" value="ECO:0007669"/>
    <property type="project" value="UniProtKB-SubCell"/>
</dbReference>
<sequence length="2159" mass="241080">MRIRIYFLITLLFISGLFNGQSVGQTPGDLSVSSSGAANYTIPIANLPGIKDMVPGISLAYSSQSGNGLAGWGWNIAGISSITRIPSTKFHDGIIDGVDYNDKDRFAFDGQRLLLKSGTYGADGAEYQTETYSNIKIVSHGNVANGPEYFMVYYPDGKTAKYGGPSGFLGMNSFEWKINYIEDAQQNRIRFTYDSFNNYIYVQTIEYGNNAAINPNDSPNKIKFYYKDAARTDQAYIFGSRDIYSHRKLDRIEVTGNGQLFRKYQLTYNVTSLNYERLVSVQEYNGSNESIKPVILEYDTTDNGITNNSKTITSVSPAYDRNNWQYTSGYFDNDSSIDFMTYPNSRDQLYRFNSSQLTNSSSNVTGTLINVEKFTNIFSTKLVLPNNKFYNLDAVTTVIADNTTPVTDDEIIKINNYTSSSNTSSLELVFTNSYRFPTALNERCIVINGSNTYNTRIPKTYLTGDFDGDGVSDILAVVRPYSVSQTYYCGPAKQSTDANRPPPDCCTQGTTIDISQVFLLKLDPNNSSVQTPATLGYNYVVKSDSRIYVADFEGDGVADLYIINPGQLYVYGMKNGAFVQKATFSSGLIKNEYPCYLADFNGDGKTDMVTPIENATTNWYFIINSGETFMGNVRDIGTNYFKPQVINSCYPAPSGGNICGYMLQQTYYTFTDINGDAKADLFYHDILTPHNVPEAGPNANGAYLAYGDNYSIRDKGGVKYNMGSNVNGMPTFSAYIDGWQNNFTYGGAINKGTPIFLNNPNIANQNLDYAFFGGDKIKYVSFKKDNRIDVTLKRIKTNDLVTEITYDTAIDNGSGSGTYTGDSSELYPYINLNIAPSMKLVRKIEKSFNGETKIQEYRYKGAVMNLQGLGFIGFKGIAKSSVYGGTVTQPLWAVSLQDPQKRGAVKESYMSETPDFNSPGSFVSKTINTYTTSLLPNKVFVNLQSQIQQIDNLTGTTTNQYVDIYDSYNNPKKTRIVANGGEKINLIDYEDNPTGTGSQYYIGRPVKKAETQTLGTDVFSKEMLFTYTNGLVTQTKRKGNNTDYITEDLEYDQFGNNTQKTLSAPGIAPRIEKTQYDTSGRFVIKTTDILGNSTLLAYESNFGILLSKTNHLNQTVLFGYDTWQRKAQEKDIYNNVTEYFYEWITSGDFINGIRSRIVDASGATKETLVDNWGRKRLERGLSINSKWIEKRTEYDVLDRAYKVSEPYFSTVSPSKWTITEYDLYGRPVKNIFPTGKIITTSYNGLSATVVDGQRTQTITKDEWGNKVKMSDNGGVINYTYYANGGLKSTNYAGHVISVEQDGWGQKTKMSDPSVGGDYTYVYDNLGQLLKEENPKGKTVFVYDQYGRTVKKEVSGANTDIKITYNYNAQGLLASETGTSDGVNNSYTYKYDNFYRVAEREENNGSAIFRNHYTYDALGRINKETKETIFGNISSIFIIENVYASCGLLVAINDGNGDAIWKLGSVNEKGQVISAYFGNGTDINNTYDDNYFIEKIRHKNSTSGLILENEYSFVGSTGLLKGRKNLAVANGWNEVFEYDTLQRLVSWSNPAGVQSQTYDSFGRIDNNSTVGDYKYADTNRYRKTEINLNAVGDAYYKVNQLQMVSYNAFKNPVTISQDGNEMAKFGYNIHQTRSSSDYNYNLDFAYYMRHKIYSDNTSVEIIENSFMGKTPPLFVRTRIVTYIAGDPYSAPAAYIEDFDPNDESINKGLHYLHRDYQGTIMAISDRSGKIEERRQFDPWGNLVYLEKNGLKIDLKKANPDLLIERGYTAHEHFFQVGLIHMNGRMYDPKLHTFLSVDNFIQDPFNTQNYNRYGYVLNNPLMYTDPSGEIFWLAVLAGAIIGAVTGAASYIGQAIQTGDWSWGKFGMSILGGAFTGAVMGAIAPYAIPVGTLGGFALAGFMGSFMPSFNVNLGGGFSIGISPSIALGNSSSLGLNFNMSYKKGNWNISAGFSIANQSEAAGSGASFWEKRYSGGIGYDNGRLGLSIYSTTFRGGGFDQRIGGLMIRHGDFSFRYENDGMPFSLKKGFPYLGDGNDSYRTASAHLGYKQFGIGFNLFTGYRSDYSGDNEKIGQGVYGDNGEFYPNNFVKEEGPQYRMGAVYMNVGAMRMGQDSDWFRHAIQDRWAHDMNNFLIDTRQPGFKMLSGGYTNYMQYQTINPFSLW</sequence>
<dbReference type="InterPro" id="IPR028994">
    <property type="entry name" value="Integrin_alpha_N"/>
</dbReference>
<evidence type="ECO:0000256" key="5">
    <source>
        <dbReference type="SAM" id="Phobius"/>
    </source>
</evidence>
<protein>
    <recommendedName>
        <fullName evidence="6">Bacterial toxin 23 domain-containing protein</fullName>
    </recommendedName>
</protein>
<dbReference type="GO" id="GO:0005737">
    <property type="term" value="C:cytoplasm"/>
    <property type="evidence" value="ECO:0007669"/>
    <property type="project" value="InterPro"/>
</dbReference>
<comment type="caution">
    <text evidence="7">The sequence shown here is derived from an EMBL/GenBank/DDBJ whole genome shotgun (WGS) entry which is preliminary data.</text>
</comment>
<evidence type="ECO:0000256" key="2">
    <source>
        <dbReference type="ARBA" id="ARBA00022525"/>
    </source>
</evidence>
<dbReference type="InterPro" id="IPR013517">
    <property type="entry name" value="FG-GAP"/>
</dbReference>
<accession>A0A1B8ZTJ6</accession>
<keyword evidence="4" id="KW-0843">Virulence</keyword>
<dbReference type="PANTHER" id="PTHR32305:SF15">
    <property type="entry name" value="PROTEIN RHSA-RELATED"/>
    <property type="match status" value="1"/>
</dbReference>
<dbReference type="Pfam" id="PF15528">
    <property type="entry name" value="Ntox23"/>
    <property type="match status" value="1"/>
</dbReference>
<dbReference type="InterPro" id="IPR022385">
    <property type="entry name" value="Rhs_assc_core"/>
</dbReference>
<feature type="transmembrane region" description="Helical" evidence="5">
    <location>
        <begin position="1828"/>
        <end position="1851"/>
    </location>
</feature>
<proteinExistence type="predicted"/>
<dbReference type="Pfam" id="PF03534">
    <property type="entry name" value="SpvB"/>
    <property type="match status" value="1"/>
</dbReference>
<feature type="domain" description="Bacterial toxin 23" evidence="6">
    <location>
        <begin position="1929"/>
        <end position="2124"/>
    </location>
</feature>
<keyword evidence="5" id="KW-1133">Transmembrane helix</keyword>
<dbReference type="Pfam" id="PF13517">
    <property type="entry name" value="FG-GAP_3"/>
    <property type="match status" value="1"/>
</dbReference>
<reference evidence="8" key="1">
    <citation type="submission" date="2016-07" db="EMBL/GenBank/DDBJ databases">
        <authorList>
            <person name="Florea S."/>
            <person name="Webb J.S."/>
            <person name="Jaromczyk J."/>
            <person name="Schardl C.L."/>
        </authorList>
    </citation>
    <scope>NUCLEOTIDE SEQUENCE [LARGE SCALE GENOMIC DNA]</scope>
    <source>
        <strain evidence="8">CC-VM-7</strain>
    </source>
</reference>
<keyword evidence="5" id="KW-0472">Membrane</keyword>
<dbReference type="RefSeq" id="WP_065398902.1">
    <property type="nucleotide sequence ID" value="NZ_MAYG01000001.1"/>
</dbReference>
<keyword evidence="3" id="KW-0732">Signal</keyword>
<evidence type="ECO:0000256" key="1">
    <source>
        <dbReference type="ARBA" id="ARBA00004613"/>
    </source>
</evidence>
<evidence type="ECO:0000313" key="8">
    <source>
        <dbReference type="Proteomes" id="UP000093432"/>
    </source>
</evidence>
<dbReference type="NCBIfam" id="TIGR03696">
    <property type="entry name" value="Rhs_assc_core"/>
    <property type="match status" value="1"/>
</dbReference>
<dbReference type="InterPro" id="IPR029115">
    <property type="entry name" value="Ntox23"/>
</dbReference>
<dbReference type="OrthoDB" id="6225685at2"/>
<dbReference type="STRING" id="651561.BBI00_11510"/>
<dbReference type="InterPro" id="IPR003284">
    <property type="entry name" value="Sal_SpvB"/>
</dbReference>
<dbReference type="NCBIfam" id="TIGR01643">
    <property type="entry name" value="YD_repeat_2x"/>
    <property type="match status" value="1"/>
</dbReference>
<evidence type="ECO:0000259" key="6">
    <source>
        <dbReference type="Pfam" id="PF15528"/>
    </source>
</evidence>
<evidence type="ECO:0000256" key="4">
    <source>
        <dbReference type="ARBA" id="ARBA00023026"/>
    </source>
</evidence>
<name>A0A1B8ZTJ6_9FLAO</name>
<feature type="transmembrane region" description="Helical" evidence="5">
    <location>
        <begin position="1863"/>
        <end position="1885"/>
    </location>
</feature>
<keyword evidence="2" id="KW-0964">Secreted</keyword>
<evidence type="ECO:0000313" key="7">
    <source>
        <dbReference type="EMBL" id="OCA74920.1"/>
    </source>
</evidence>
<dbReference type="Proteomes" id="UP000093432">
    <property type="component" value="Unassembled WGS sequence"/>
</dbReference>
<gene>
    <name evidence="7" type="ORF">BBI00_11510</name>
</gene>
<evidence type="ECO:0000256" key="3">
    <source>
        <dbReference type="ARBA" id="ARBA00022729"/>
    </source>
</evidence>
<keyword evidence="5" id="KW-0812">Transmembrane</keyword>
<dbReference type="SUPFAM" id="SSF69318">
    <property type="entry name" value="Integrin alpha N-terminal domain"/>
    <property type="match status" value="1"/>
</dbReference>
<dbReference type="EMBL" id="MAYG01000001">
    <property type="protein sequence ID" value="OCA74920.1"/>
    <property type="molecule type" value="Genomic_DNA"/>
</dbReference>
<dbReference type="InterPro" id="IPR006530">
    <property type="entry name" value="YD"/>
</dbReference>